<reference evidence="1" key="2">
    <citation type="journal article" date="2022" name="New Phytol.">
        <title>Evolutionary transition to the ectomycorrhizal habit in the genomes of a hyperdiverse lineage of mushroom-forming fungi.</title>
        <authorList>
            <person name="Looney B."/>
            <person name="Miyauchi S."/>
            <person name="Morin E."/>
            <person name="Drula E."/>
            <person name="Courty P.E."/>
            <person name="Kohler A."/>
            <person name="Kuo A."/>
            <person name="LaButti K."/>
            <person name="Pangilinan J."/>
            <person name="Lipzen A."/>
            <person name="Riley R."/>
            <person name="Andreopoulos W."/>
            <person name="He G."/>
            <person name="Johnson J."/>
            <person name="Nolan M."/>
            <person name="Tritt A."/>
            <person name="Barry K.W."/>
            <person name="Grigoriev I.V."/>
            <person name="Nagy L.G."/>
            <person name="Hibbett D."/>
            <person name="Henrissat B."/>
            <person name="Matheny P.B."/>
            <person name="Labbe J."/>
            <person name="Martin F.M."/>
        </authorList>
    </citation>
    <scope>NUCLEOTIDE SEQUENCE</scope>
    <source>
        <strain evidence="1">FP105234-sp</strain>
    </source>
</reference>
<organism evidence="1 2">
    <name type="scientific">Auriscalpium vulgare</name>
    <dbReference type="NCBI Taxonomy" id="40419"/>
    <lineage>
        <taxon>Eukaryota</taxon>
        <taxon>Fungi</taxon>
        <taxon>Dikarya</taxon>
        <taxon>Basidiomycota</taxon>
        <taxon>Agaricomycotina</taxon>
        <taxon>Agaricomycetes</taxon>
        <taxon>Russulales</taxon>
        <taxon>Auriscalpiaceae</taxon>
        <taxon>Auriscalpium</taxon>
    </lineage>
</organism>
<dbReference type="EMBL" id="MU275880">
    <property type="protein sequence ID" value="KAI0048919.1"/>
    <property type="molecule type" value="Genomic_DNA"/>
</dbReference>
<keyword evidence="2" id="KW-1185">Reference proteome</keyword>
<gene>
    <name evidence="1" type="ORF">FA95DRAFT_989123</name>
</gene>
<protein>
    <submittedName>
        <fullName evidence="1">Uncharacterized protein</fullName>
    </submittedName>
</protein>
<proteinExistence type="predicted"/>
<sequence>MTPITPTDSQSTLSESDVEGSWLRDVVARVVACSLVAITDHVALETEATLGVLALVRQELAHPSSKGGHKSIDEYTQAERLRRREEELVWREEELEWRVKHAERREVHARMRDENAQSRDDESRRRDEDVRRRESEFVLRESDLAAREATLEVQEDTAGSDKLRCAEETEQRVQDHSGEIAEREVALAEREAAVRTAEEEIVKQRETARAEEARARDVMAAAERILRETNQLCTASGRWQKALEENELEVVLKTVGAQQGELEAAYREQSVLTRQAEAAQREEVLIRRQREVAGREEKALHREIAVAVREAEALREDAVAEKAADVREPAGADAADPQGIEGWIPDGMADVVVVDADDNSEEVAQAALESDATIESAPSPTSPAEDGGTVKVSVDSLSWSLARMRGENFRTCEDEYKQRDQELQKRERDVLLKEDDMAARQAMLKVQEDTARNKLRRAEEAEKPARNCGEEIAEREATLVDVIRKEMMGQREDAKAVEANAREVMATAVRMLKDAEELLEAAQQRQNVLEEREESLMHQEMAVAVRADQTLRREAAVSISESLVGREAASLKSLTDRGGSGGAGSAAQSFNVGTHLRWIDSKFVPSCPDDRTGFPNELTPSLNVNAKKGMRPIDSKTPTPQEKLELQMFTTACEKRGTKHHAPHQGTVLQLMGDAIYGREFSSNLTERQLDEFDKSCKSIMYRKRLMQRLKKEMSRRQ</sequence>
<reference evidence="1" key="1">
    <citation type="submission" date="2021-02" db="EMBL/GenBank/DDBJ databases">
        <authorList>
            <consortium name="DOE Joint Genome Institute"/>
            <person name="Ahrendt S."/>
            <person name="Looney B.P."/>
            <person name="Miyauchi S."/>
            <person name="Morin E."/>
            <person name="Drula E."/>
            <person name="Courty P.E."/>
            <person name="Chicoki N."/>
            <person name="Fauchery L."/>
            <person name="Kohler A."/>
            <person name="Kuo A."/>
            <person name="Labutti K."/>
            <person name="Pangilinan J."/>
            <person name="Lipzen A."/>
            <person name="Riley R."/>
            <person name="Andreopoulos W."/>
            <person name="He G."/>
            <person name="Johnson J."/>
            <person name="Barry K.W."/>
            <person name="Grigoriev I.V."/>
            <person name="Nagy L."/>
            <person name="Hibbett D."/>
            <person name="Henrissat B."/>
            <person name="Matheny P.B."/>
            <person name="Labbe J."/>
            <person name="Martin F."/>
        </authorList>
    </citation>
    <scope>NUCLEOTIDE SEQUENCE</scope>
    <source>
        <strain evidence="1">FP105234-sp</strain>
    </source>
</reference>
<evidence type="ECO:0000313" key="2">
    <source>
        <dbReference type="Proteomes" id="UP000814033"/>
    </source>
</evidence>
<name>A0ACB8RXH1_9AGAM</name>
<accession>A0ACB8RXH1</accession>
<comment type="caution">
    <text evidence="1">The sequence shown here is derived from an EMBL/GenBank/DDBJ whole genome shotgun (WGS) entry which is preliminary data.</text>
</comment>
<dbReference type="Proteomes" id="UP000814033">
    <property type="component" value="Unassembled WGS sequence"/>
</dbReference>
<evidence type="ECO:0000313" key="1">
    <source>
        <dbReference type="EMBL" id="KAI0048919.1"/>
    </source>
</evidence>